<sequence>MPFEPLYIFRYKAEVAPVLPRPIVKKFFLSVPCVVPSRKPPLMEILSQNFGVYLEEKRLSKICFLELFARNLQKYTVSIGDQVLYMQNKDWFE</sequence>
<dbReference type="WBParaSite" id="nRc.2.0.1.t09448-RA">
    <property type="protein sequence ID" value="nRc.2.0.1.t09448-RA"/>
    <property type="gene ID" value="nRc.2.0.1.g09448"/>
</dbReference>
<dbReference type="AlphaFoldDB" id="A0A915I5P0"/>
<dbReference type="Proteomes" id="UP000887565">
    <property type="component" value="Unplaced"/>
</dbReference>
<reference evidence="2" key="1">
    <citation type="submission" date="2022-11" db="UniProtKB">
        <authorList>
            <consortium name="WormBaseParasite"/>
        </authorList>
    </citation>
    <scope>IDENTIFICATION</scope>
</reference>
<proteinExistence type="predicted"/>
<keyword evidence="1" id="KW-1185">Reference proteome</keyword>
<organism evidence="1 2">
    <name type="scientific">Romanomermis culicivorax</name>
    <name type="common">Nematode worm</name>
    <dbReference type="NCBI Taxonomy" id="13658"/>
    <lineage>
        <taxon>Eukaryota</taxon>
        <taxon>Metazoa</taxon>
        <taxon>Ecdysozoa</taxon>
        <taxon>Nematoda</taxon>
        <taxon>Enoplea</taxon>
        <taxon>Dorylaimia</taxon>
        <taxon>Mermithida</taxon>
        <taxon>Mermithoidea</taxon>
        <taxon>Mermithidae</taxon>
        <taxon>Romanomermis</taxon>
    </lineage>
</organism>
<evidence type="ECO:0000313" key="1">
    <source>
        <dbReference type="Proteomes" id="UP000887565"/>
    </source>
</evidence>
<accession>A0A915I5P0</accession>
<name>A0A915I5P0_ROMCU</name>
<protein>
    <submittedName>
        <fullName evidence="2">Uncharacterized protein</fullName>
    </submittedName>
</protein>
<evidence type="ECO:0000313" key="2">
    <source>
        <dbReference type="WBParaSite" id="nRc.2.0.1.t09448-RA"/>
    </source>
</evidence>